<dbReference type="EMBL" id="JASPKZ010006444">
    <property type="protein sequence ID" value="KAJ9587370.1"/>
    <property type="molecule type" value="Genomic_DNA"/>
</dbReference>
<keyword evidence="2" id="KW-1185">Reference proteome</keyword>
<dbReference type="AlphaFoldDB" id="A0AAD7ZVE5"/>
<evidence type="ECO:0000313" key="2">
    <source>
        <dbReference type="Proteomes" id="UP001233999"/>
    </source>
</evidence>
<dbReference type="PANTHER" id="PTHR10174">
    <property type="entry name" value="ALPHA-TOCOPHEROL TRANSFER PROTEIN-RELATED"/>
    <property type="match status" value="1"/>
</dbReference>
<dbReference type="PANTHER" id="PTHR10174:SF224">
    <property type="entry name" value="RETINOL-BINDING PROTEIN PINTA"/>
    <property type="match status" value="1"/>
</dbReference>
<dbReference type="Gene3D" id="3.40.525.10">
    <property type="entry name" value="CRAL-TRIO lipid binding domain"/>
    <property type="match status" value="1"/>
</dbReference>
<feature type="non-terminal residue" evidence="1">
    <location>
        <position position="104"/>
    </location>
</feature>
<dbReference type="Proteomes" id="UP001233999">
    <property type="component" value="Unassembled WGS sequence"/>
</dbReference>
<comment type="caution">
    <text evidence="1">The sequence shown here is derived from an EMBL/GenBank/DDBJ whole genome shotgun (WGS) entry which is preliminary data.</text>
</comment>
<name>A0AAD7ZVE5_DIPPU</name>
<accession>A0AAD7ZVE5</accession>
<reference evidence="1" key="2">
    <citation type="submission" date="2023-05" db="EMBL/GenBank/DDBJ databases">
        <authorList>
            <person name="Fouks B."/>
        </authorList>
    </citation>
    <scope>NUCLEOTIDE SEQUENCE</scope>
    <source>
        <strain evidence="1">Stay&amp;Tobe</strain>
        <tissue evidence="1">Testes</tissue>
    </source>
</reference>
<dbReference type="InterPro" id="IPR036273">
    <property type="entry name" value="CRAL/TRIO_N_dom_sf"/>
</dbReference>
<reference evidence="1" key="1">
    <citation type="journal article" date="2023" name="IScience">
        <title>Live-bearing cockroach genome reveals convergent evolutionary mechanisms linked to viviparity in insects and beyond.</title>
        <authorList>
            <person name="Fouks B."/>
            <person name="Harrison M.C."/>
            <person name="Mikhailova A.A."/>
            <person name="Marchal E."/>
            <person name="English S."/>
            <person name="Carruthers M."/>
            <person name="Jennings E.C."/>
            <person name="Chiamaka E.L."/>
            <person name="Frigard R.A."/>
            <person name="Pippel M."/>
            <person name="Attardo G.M."/>
            <person name="Benoit J.B."/>
            <person name="Bornberg-Bauer E."/>
            <person name="Tobe S.S."/>
        </authorList>
    </citation>
    <scope>NUCLEOTIDE SEQUENCE</scope>
    <source>
        <strain evidence="1">Stay&amp;Tobe</strain>
    </source>
</reference>
<proteinExistence type="predicted"/>
<dbReference type="GO" id="GO:0016020">
    <property type="term" value="C:membrane"/>
    <property type="evidence" value="ECO:0007669"/>
    <property type="project" value="TreeGrafter"/>
</dbReference>
<evidence type="ECO:0000313" key="1">
    <source>
        <dbReference type="EMBL" id="KAJ9587370.1"/>
    </source>
</evidence>
<organism evidence="1 2">
    <name type="scientific">Diploptera punctata</name>
    <name type="common">Pacific beetle cockroach</name>
    <dbReference type="NCBI Taxonomy" id="6984"/>
    <lineage>
        <taxon>Eukaryota</taxon>
        <taxon>Metazoa</taxon>
        <taxon>Ecdysozoa</taxon>
        <taxon>Arthropoda</taxon>
        <taxon>Hexapoda</taxon>
        <taxon>Insecta</taxon>
        <taxon>Pterygota</taxon>
        <taxon>Neoptera</taxon>
        <taxon>Polyneoptera</taxon>
        <taxon>Dictyoptera</taxon>
        <taxon>Blattodea</taxon>
        <taxon>Blaberoidea</taxon>
        <taxon>Blaberidae</taxon>
        <taxon>Diplopterinae</taxon>
        <taxon>Diploptera</taxon>
    </lineage>
</organism>
<protein>
    <submittedName>
        <fullName evidence="1">Uncharacterized protein</fullName>
    </submittedName>
</protein>
<gene>
    <name evidence="1" type="ORF">L9F63_019112</name>
</gene>
<dbReference type="InterPro" id="IPR036865">
    <property type="entry name" value="CRAL-TRIO_dom_sf"/>
</dbReference>
<sequence length="104" mass="12336">MSKKLIDFTPSNEVINTVREKLGLDEKRVLEALDGIKSWLQFQPHLPKDEDDGRLERWLIRRKNNMEKTKESLDVYYSMKTICPEFMYDRDPNGSFVEEFATYG</sequence>
<dbReference type="SUPFAM" id="SSF46938">
    <property type="entry name" value="CRAL/TRIO N-terminal domain"/>
    <property type="match status" value="1"/>
</dbReference>
<dbReference type="GO" id="GO:1902936">
    <property type="term" value="F:phosphatidylinositol bisphosphate binding"/>
    <property type="evidence" value="ECO:0007669"/>
    <property type="project" value="TreeGrafter"/>
</dbReference>